<keyword evidence="1" id="KW-1133">Transmembrane helix</keyword>
<feature type="transmembrane region" description="Helical" evidence="1">
    <location>
        <begin position="67"/>
        <end position="88"/>
    </location>
</feature>
<protein>
    <recommendedName>
        <fullName evidence="2">DUF835 domain-containing protein</fullName>
    </recommendedName>
</protein>
<dbReference type="AlphaFoldDB" id="A0A0S1XEH8"/>
<keyword evidence="1" id="KW-0812">Transmembrane</keyword>
<evidence type="ECO:0000313" key="4">
    <source>
        <dbReference type="Proteomes" id="UP000066042"/>
    </source>
</evidence>
<dbReference type="STRING" id="55802.TBCH5v1_2302"/>
<dbReference type="Pfam" id="PF05763">
    <property type="entry name" value="DUF835"/>
    <property type="match status" value="1"/>
</dbReference>
<feature type="transmembrane region" description="Helical" evidence="1">
    <location>
        <begin position="41"/>
        <end position="61"/>
    </location>
</feature>
<dbReference type="Proteomes" id="UP000066042">
    <property type="component" value="Chromosome"/>
</dbReference>
<organism evidence="3 4">
    <name type="scientific">Thermococcus barophilus</name>
    <dbReference type="NCBI Taxonomy" id="55802"/>
    <lineage>
        <taxon>Archaea</taxon>
        <taxon>Methanobacteriati</taxon>
        <taxon>Methanobacteriota</taxon>
        <taxon>Thermococci</taxon>
        <taxon>Thermococcales</taxon>
        <taxon>Thermococcaceae</taxon>
        <taxon>Thermococcus</taxon>
    </lineage>
</organism>
<evidence type="ECO:0000313" key="3">
    <source>
        <dbReference type="EMBL" id="ALM76198.1"/>
    </source>
</evidence>
<gene>
    <name evidence="3" type="ORF">TBCH5v1_2302</name>
</gene>
<reference evidence="3 4" key="1">
    <citation type="journal article" date="2016" name="Genome Announc.">
        <title>Complete genome sequence of the hyperthermophilic and piezophilic archaeon Thermococcus barophilus Ch5, capable of growth at the expense of hydrogenogenesis from carbon monoxide and formate.</title>
        <authorList>
            <person name="Oger P."/>
            <person name="Sokolova T.G."/>
            <person name="Kozhevnikova D.A."/>
            <person name="Taranov E.A."/>
            <person name="Vannier P."/>
            <person name="Lee H.S."/>
            <person name="Kwon K.K."/>
            <person name="Kang S.G."/>
            <person name="Lee J.H."/>
            <person name="Bonch-Osmolovskaya E.A."/>
            <person name="Lebedinsky A.V."/>
        </authorList>
    </citation>
    <scope>NUCLEOTIDE SEQUENCE [LARGE SCALE GENOMIC DNA]</scope>
    <source>
        <strain evidence="4">Ch5</strain>
    </source>
</reference>
<dbReference type="InterPro" id="IPR008553">
    <property type="entry name" value="DUF835"/>
</dbReference>
<feature type="domain" description="DUF835" evidence="2">
    <location>
        <begin position="127"/>
        <end position="251"/>
    </location>
</feature>
<feature type="transmembrane region" description="Helical" evidence="1">
    <location>
        <begin position="6"/>
        <end position="29"/>
    </location>
</feature>
<dbReference type="PATRIC" id="fig|55802.8.peg.2281"/>
<dbReference type="GeneID" id="26137521"/>
<sequence>MHEIAQGFWYAGHFLLVLAIFVTLYMFYLSTKETHKTERHLIMIALLAIFIDILSELSLSAGITTTALYFLGIAGEFVGALIVILVLFRIRRGKVEIEFKPLPPSNRAEISITPGLLLLKADESNGQLVCRFSKGRQSLIISRKNEDYWRALGCKAPVIWLSKVENVRNAINPRNLEYLAHITVQLMKGEGEKFVFIDELEYLIIENSFDRVFRLLTTLKDHALLHNTMVMVEFEPETLSKKELALLLREFPIFRRER</sequence>
<keyword evidence="1" id="KW-0472">Membrane</keyword>
<accession>A0A0S1XEH8</accession>
<evidence type="ECO:0000256" key="1">
    <source>
        <dbReference type="SAM" id="Phobius"/>
    </source>
</evidence>
<dbReference type="RefSeq" id="WP_056934629.1">
    <property type="nucleotide sequence ID" value="NZ_CP013050.1"/>
</dbReference>
<name>A0A0S1XEH8_THEBA</name>
<proteinExistence type="predicted"/>
<evidence type="ECO:0000259" key="2">
    <source>
        <dbReference type="Pfam" id="PF05763"/>
    </source>
</evidence>
<dbReference type="EMBL" id="CP013050">
    <property type="protein sequence ID" value="ALM76198.1"/>
    <property type="molecule type" value="Genomic_DNA"/>
</dbReference>